<organism evidence="5 6">
    <name type="scientific">Blastomyces parvus</name>
    <dbReference type="NCBI Taxonomy" id="2060905"/>
    <lineage>
        <taxon>Eukaryota</taxon>
        <taxon>Fungi</taxon>
        <taxon>Dikarya</taxon>
        <taxon>Ascomycota</taxon>
        <taxon>Pezizomycotina</taxon>
        <taxon>Eurotiomycetes</taxon>
        <taxon>Eurotiomycetidae</taxon>
        <taxon>Onygenales</taxon>
        <taxon>Ajellomycetaceae</taxon>
        <taxon>Blastomyces</taxon>
    </lineage>
</organism>
<feature type="region of interest" description="Disordered" evidence="2">
    <location>
        <begin position="1"/>
        <end position="20"/>
    </location>
</feature>
<dbReference type="InterPro" id="IPR001394">
    <property type="entry name" value="Peptidase_C19_UCH"/>
</dbReference>
<dbReference type="PROSITE" id="PS50144">
    <property type="entry name" value="MATH"/>
    <property type="match status" value="1"/>
</dbReference>
<dbReference type="Gene3D" id="2.60.210.10">
    <property type="entry name" value="Apoptosis, Tumor Necrosis Factor Receptor Associated Protein 2, Chain A"/>
    <property type="match status" value="1"/>
</dbReference>
<reference evidence="5 6" key="1">
    <citation type="submission" date="2017-10" db="EMBL/GenBank/DDBJ databases">
        <title>Comparative genomics in systemic dimorphic fungi from Ajellomycetaceae.</title>
        <authorList>
            <person name="Munoz J.F."/>
            <person name="Mcewen J.G."/>
            <person name="Clay O.K."/>
            <person name="Cuomo C.A."/>
        </authorList>
    </citation>
    <scope>NUCLEOTIDE SEQUENCE [LARGE SCALE GENOMIC DNA]</scope>
    <source>
        <strain evidence="5 6">UAMH130</strain>
    </source>
</reference>
<name>A0A2B7XAV6_9EURO</name>
<dbReference type="InterPro" id="IPR002083">
    <property type="entry name" value="MATH/TRAF_dom"/>
</dbReference>
<sequence>MATDVSQGGQPQATEDEPKPLATDYEAMMAKLLPVDPTLETAHQSHFTWCLPNWTELEKTELSPKFECGGSKWRILLYPRGNNQDQHLSIYLKHGFDDGEMPEHWNACVQFALVLWNTDSPEAYISQNVNFRFSADDPDWGFTKFCELRRLLGHLGDKPSLLGNDEANITVYVRVIRDHTGTLWHTFHNYDSKKATGFVGLKNLGSTGYLNVILQCFYFTNRFRKAIYQLPLNDAASRNTFLWALQRLFYSLQTDDKSVSPLELTKGLGWGPQQLFMQQDVQEMARLLLDEFIKQPNLPGIFRGKTNAYITIDGVQQSRIEAFLDISINVHNIRSLEESLADYIREKVHEEQTQNGIQKTASGVVFETFPDVLHLHLKRYTYDMGQRQLMKVNDFFAYPEEFDASPYLSADADRSESWVYRLTGVVVHSGGVYGGRYWVFLRPGANLPFFKFDDDRVTRAMLTNVMEDNYGAEGETTSAYMLIYVRKSRINDILADVTAADVPAYIGNGLMEDRETAARLKKEKEEARYYLHTVLASVSQFRLHSGFDMTNPSVGNRNTASLRVRKETSVNDFTKAAAQTLAIDPERCTLWICINRQNGTRRPHEPLLRTSITIEQACLDANITGNNPHIWVEVSRAATGVPAPLPQVTSGGDTILIFIKNFDVINQTLRGVTSLYVRKDSTIRPHIVTVMEWQEDTRFSVHEEVKPAMILNVDPNSTFERAELGNGDILCVQKLVKRSEYPPNLVAKDVSQYFDNLRNERNRLKYT</sequence>
<dbReference type="Pfam" id="PF00443">
    <property type="entry name" value="UCH"/>
    <property type="match status" value="1"/>
</dbReference>
<gene>
    <name evidence="5" type="ORF">GX51_02682</name>
</gene>
<evidence type="ECO:0000313" key="5">
    <source>
        <dbReference type="EMBL" id="PGH05901.1"/>
    </source>
</evidence>
<dbReference type="InterPro" id="IPR038765">
    <property type="entry name" value="Papain-like_cys_pep_sf"/>
</dbReference>
<dbReference type="GO" id="GO:0004843">
    <property type="term" value="F:cysteine-type deubiquitinase activity"/>
    <property type="evidence" value="ECO:0007669"/>
    <property type="project" value="InterPro"/>
</dbReference>
<evidence type="ECO:0008006" key="7">
    <source>
        <dbReference type="Google" id="ProtNLM"/>
    </source>
</evidence>
<comment type="caution">
    <text evidence="5">The sequence shown here is derived from an EMBL/GenBank/DDBJ whole genome shotgun (WGS) entry which is preliminary data.</text>
</comment>
<feature type="compositionally biased region" description="Polar residues" evidence="2">
    <location>
        <begin position="1"/>
        <end position="13"/>
    </location>
</feature>
<dbReference type="Gene3D" id="3.10.20.90">
    <property type="entry name" value="Phosphatidylinositol 3-kinase Catalytic Subunit, Chain A, domain 1"/>
    <property type="match status" value="1"/>
</dbReference>
<dbReference type="PANTHER" id="PTHR24006:SF644">
    <property type="entry name" value="UBIQUITIN CARBOXYL-TERMINAL HYDROLASE 7"/>
    <property type="match status" value="1"/>
</dbReference>
<dbReference type="OrthoDB" id="289038at2759"/>
<dbReference type="GO" id="GO:0005634">
    <property type="term" value="C:nucleus"/>
    <property type="evidence" value="ECO:0007669"/>
    <property type="project" value="TreeGrafter"/>
</dbReference>
<dbReference type="Proteomes" id="UP000224080">
    <property type="component" value="Unassembled WGS sequence"/>
</dbReference>
<dbReference type="SUPFAM" id="SSF54001">
    <property type="entry name" value="Cysteine proteinases"/>
    <property type="match status" value="1"/>
</dbReference>
<dbReference type="SUPFAM" id="SSF49599">
    <property type="entry name" value="TRAF domain-like"/>
    <property type="match status" value="1"/>
</dbReference>
<evidence type="ECO:0000259" key="3">
    <source>
        <dbReference type="PROSITE" id="PS50144"/>
    </source>
</evidence>
<feature type="domain" description="MATH" evidence="3">
    <location>
        <begin position="44"/>
        <end position="173"/>
    </location>
</feature>
<dbReference type="EMBL" id="PDNC01000026">
    <property type="protein sequence ID" value="PGH05901.1"/>
    <property type="molecule type" value="Genomic_DNA"/>
</dbReference>
<evidence type="ECO:0000256" key="2">
    <source>
        <dbReference type="SAM" id="MobiDB-lite"/>
    </source>
</evidence>
<keyword evidence="1" id="KW-0833">Ubl conjugation pathway</keyword>
<dbReference type="InterPro" id="IPR024729">
    <property type="entry name" value="USP7_ICP0-binding_dom"/>
</dbReference>
<dbReference type="InterPro" id="IPR008974">
    <property type="entry name" value="TRAF-like"/>
</dbReference>
<dbReference type="STRING" id="2060905.A0A2B7XAV6"/>
<dbReference type="AlphaFoldDB" id="A0A2B7XAV6"/>
<dbReference type="PROSITE" id="PS50235">
    <property type="entry name" value="USP_3"/>
    <property type="match status" value="1"/>
</dbReference>
<dbReference type="Pfam" id="PF22486">
    <property type="entry name" value="MATH_2"/>
    <property type="match status" value="1"/>
</dbReference>
<keyword evidence="6" id="KW-1185">Reference proteome</keyword>
<evidence type="ECO:0000313" key="6">
    <source>
        <dbReference type="Proteomes" id="UP000224080"/>
    </source>
</evidence>
<dbReference type="GO" id="GO:0031647">
    <property type="term" value="P:regulation of protein stability"/>
    <property type="evidence" value="ECO:0007669"/>
    <property type="project" value="TreeGrafter"/>
</dbReference>
<protein>
    <recommendedName>
        <fullName evidence="7">Ubiquitin carboxyl-terminal hydrolase 7</fullName>
    </recommendedName>
</protein>
<dbReference type="InterPro" id="IPR028889">
    <property type="entry name" value="USP"/>
</dbReference>
<proteinExistence type="predicted"/>
<accession>A0A2B7XAV6</accession>
<dbReference type="PANTHER" id="PTHR24006">
    <property type="entry name" value="UBIQUITIN CARBOXYL-TERMINAL HYDROLASE"/>
    <property type="match status" value="1"/>
</dbReference>
<dbReference type="SMART" id="SM00061">
    <property type="entry name" value="MATH"/>
    <property type="match status" value="1"/>
</dbReference>
<dbReference type="Gene3D" id="3.90.70.10">
    <property type="entry name" value="Cysteine proteinases"/>
    <property type="match status" value="1"/>
</dbReference>
<dbReference type="InterPro" id="IPR050164">
    <property type="entry name" value="Peptidase_C19"/>
</dbReference>
<dbReference type="GO" id="GO:0016579">
    <property type="term" value="P:protein deubiquitination"/>
    <property type="evidence" value="ECO:0007669"/>
    <property type="project" value="InterPro"/>
</dbReference>
<evidence type="ECO:0000256" key="1">
    <source>
        <dbReference type="ARBA" id="ARBA00022786"/>
    </source>
</evidence>
<dbReference type="GO" id="GO:0005829">
    <property type="term" value="C:cytosol"/>
    <property type="evidence" value="ECO:0007669"/>
    <property type="project" value="TreeGrafter"/>
</dbReference>
<feature type="domain" description="USP" evidence="4">
    <location>
        <begin position="199"/>
        <end position="487"/>
    </location>
</feature>
<dbReference type="Pfam" id="PF12436">
    <property type="entry name" value="USP7_ICP0_bdg"/>
    <property type="match status" value="1"/>
</dbReference>
<evidence type="ECO:0000259" key="4">
    <source>
        <dbReference type="PROSITE" id="PS50235"/>
    </source>
</evidence>